<reference evidence="1 2" key="1">
    <citation type="submission" date="2020-08" db="EMBL/GenBank/DDBJ databases">
        <title>Sequencing the genomes of 1000 actinobacteria strains.</title>
        <authorList>
            <person name="Klenk H.-P."/>
        </authorList>
    </citation>
    <scope>NUCLEOTIDE SEQUENCE [LARGE SCALE GENOMIC DNA]</scope>
    <source>
        <strain evidence="1 2">DSM 44598</strain>
    </source>
</reference>
<keyword evidence="2" id="KW-1185">Reference proteome</keyword>
<dbReference type="EMBL" id="JACHDO010000001">
    <property type="protein sequence ID" value="MBB5492265.1"/>
    <property type="molecule type" value="Genomic_DNA"/>
</dbReference>
<gene>
    <name evidence="1" type="ORF">HNR07_003402</name>
</gene>
<sequence>MTEKTRVHLCGATLICPECAEGVRNLPPTDMAPGYARPDFSHHDGSTLCPVFSHGFASHLSGRMPAAPVAFLPVTAVPRT</sequence>
<proteinExistence type="predicted"/>
<evidence type="ECO:0000313" key="1">
    <source>
        <dbReference type="EMBL" id="MBB5492265.1"/>
    </source>
</evidence>
<dbReference type="Proteomes" id="UP000579647">
    <property type="component" value="Unassembled WGS sequence"/>
</dbReference>
<organism evidence="1 2">
    <name type="scientific">Nocardiopsis metallicus</name>
    <dbReference type="NCBI Taxonomy" id="179819"/>
    <lineage>
        <taxon>Bacteria</taxon>
        <taxon>Bacillati</taxon>
        <taxon>Actinomycetota</taxon>
        <taxon>Actinomycetes</taxon>
        <taxon>Streptosporangiales</taxon>
        <taxon>Nocardiopsidaceae</taxon>
        <taxon>Nocardiopsis</taxon>
    </lineage>
</organism>
<name>A0A840WK90_9ACTN</name>
<accession>A0A840WK90</accession>
<evidence type="ECO:0000313" key="2">
    <source>
        <dbReference type="Proteomes" id="UP000579647"/>
    </source>
</evidence>
<protein>
    <submittedName>
        <fullName evidence="1">Uncharacterized protein</fullName>
    </submittedName>
</protein>
<dbReference type="RefSeq" id="WP_184365768.1">
    <property type="nucleotide sequence ID" value="NZ_BAAAKM010000139.1"/>
</dbReference>
<comment type="caution">
    <text evidence="1">The sequence shown here is derived from an EMBL/GenBank/DDBJ whole genome shotgun (WGS) entry which is preliminary data.</text>
</comment>
<dbReference type="AlphaFoldDB" id="A0A840WK90"/>